<dbReference type="EMBL" id="JAVHJL010000003">
    <property type="protein sequence ID" value="KAK6507218.1"/>
    <property type="molecule type" value="Genomic_DNA"/>
</dbReference>
<dbReference type="AlphaFoldDB" id="A0AAV9WEK2"/>
<proteinExistence type="predicted"/>
<keyword evidence="1" id="KW-0812">Transmembrane</keyword>
<keyword evidence="1" id="KW-1133">Transmembrane helix</keyword>
<comment type="caution">
    <text evidence="2">The sequence shown here is derived from an EMBL/GenBank/DDBJ whole genome shotgun (WGS) entry which is preliminary data.</text>
</comment>
<sequence length="482" mass="55221">MPPPQKQQDHGLDSSCYITVHDDSKSGPSLTDFEIHEYIDLHKKPERSSHGQVGVRTNIDASANKPRAPCTCIDTKNGEEVRANFEIGFDWPGPGKRHPIHETIAIAAFIRSDIHFHPDTTYYNLSPQQWEYFRGLIWNDDPSCLLFKRSEDNNHWFGAGIEFYAEFIGGKPNRMTQRSHYRDLQFLHAMGSRDGELPHHTRGRLLDWMGVMYRLACGDQGVEENHDLREHFPGLFSGDTDPSEWATLRDLILGTTPEYRNTQIPLRALGICLHTIQDSYAMGHTQRRLLNPQDFSGRDLNGYLNFKLGTWAKWGPIVSFHGYKNQNHDRHGFYDGLEGAGLPDPKNLGSFNRLNGARDAIDASIFLMNAFAHKRLWEDVRRDLEAGIFALDRYAKPCNTDVDGEIPGLNSYPVSNYDEKLGSNCEADLTHRLATPQTNAHRLGRYQKWIGDKRRRWMFILISFLLVGKIVALLYFLLFARH</sequence>
<name>A0AAV9WEK2_9PEZI</name>
<evidence type="ECO:0000313" key="2">
    <source>
        <dbReference type="EMBL" id="KAK6507218.1"/>
    </source>
</evidence>
<reference evidence="2 3" key="1">
    <citation type="submission" date="2023-08" db="EMBL/GenBank/DDBJ databases">
        <authorList>
            <person name="Palmer J.M."/>
        </authorList>
    </citation>
    <scope>NUCLEOTIDE SEQUENCE [LARGE SCALE GENOMIC DNA]</scope>
    <source>
        <strain evidence="2 3">TWF481</strain>
    </source>
</reference>
<protein>
    <submittedName>
        <fullName evidence="2">Uncharacterized protein</fullName>
    </submittedName>
</protein>
<dbReference type="Proteomes" id="UP001370758">
    <property type="component" value="Unassembled WGS sequence"/>
</dbReference>
<accession>A0AAV9WEK2</accession>
<evidence type="ECO:0000313" key="3">
    <source>
        <dbReference type="Proteomes" id="UP001370758"/>
    </source>
</evidence>
<keyword evidence="3" id="KW-1185">Reference proteome</keyword>
<organism evidence="2 3">
    <name type="scientific">Arthrobotrys musiformis</name>
    <dbReference type="NCBI Taxonomy" id="47236"/>
    <lineage>
        <taxon>Eukaryota</taxon>
        <taxon>Fungi</taxon>
        <taxon>Dikarya</taxon>
        <taxon>Ascomycota</taxon>
        <taxon>Pezizomycotina</taxon>
        <taxon>Orbiliomycetes</taxon>
        <taxon>Orbiliales</taxon>
        <taxon>Orbiliaceae</taxon>
        <taxon>Arthrobotrys</taxon>
    </lineage>
</organism>
<gene>
    <name evidence="2" type="ORF">TWF481_005668</name>
</gene>
<evidence type="ECO:0000256" key="1">
    <source>
        <dbReference type="SAM" id="Phobius"/>
    </source>
</evidence>
<keyword evidence="1" id="KW-0472">Membrane</keyword>
<feature type="transmembrane region" description="Helical" evidence="1">
    <location>
        <begin position="457"/>
        <end position="480"/>
    </location>
</feature>